<name>A0AAV4M4N4_CAEEX</name>
<accession>A0AAV4M4N4</accession>
<reference evidence="1 2" key="1">
    <citation type="submission" date="2021-06" db="EMBL/GenBank/DDBJ databases">
        <title>Caerostris extrusa draft genome.</title>
        <authorList>
            <person name="Kono N."/>
            <person name="Arakawa K."/>
        </authorList>
    </citation>
    <scope>NUCLEOTIDE SEQUENCE [LARGE SCALE GENOMIC DNA]</scope>
</reference>
<dbReference type="AlphaFoldDB" id="A0AAV4M4N4"/>
<evidence type="ECO:0000313" key="1">
    <source>
        <dbReference type="EMBL" id="GIX66815.1"/>
    </source>
</evidence>
<proteinExistence type="predicted"/>
<dbReference type="EMBL" id="BPLR01001823">
    <property type="protein sequence ID" value="GIX66815.1"/>
    <property type="molecule type" value="Genomic_DNA"/>
</dbReference>
<keyword evidence="2" id="KW-1185">Reference proteome</keyword>
<dbReference type="Proteomes" id="UP001054945">
    <property type="component" value="Unassembled WGS sequence"/>
</dbReference>
<evidence type="ECO:0000313" key="2">
    <source>
        <dbReference type="Proteomes" id="UP001054945"/>
    </source>
</evidence>
<gene>
    <name evidence="1" type="ORF">CEXT_656861</name>
</gene>
<protein>
    <submittedName>
        <fullName evidence="1">Uncharacterized protein</fullName>
    </submittedName>
</protein>
<comment type="caution">
    <text evidence="1">The sequence shown here is derived from an EMBL/GenBank/DDBJ whole genome shotgun (WGS) entry which is preliminary data.</text>
</comment>
<sequence length="123" mass="14864">MSTLNSYFETIIWYEYCQGDIWKDFPLFFFTTLIPKKEFSNPWIHYPEEVIFQPIDSLSQRRDFPTYGFSIPKKGFSNLFIHYPKEGIFQPMDSLSQRRHFPTYGFTIPKKGFSNLWIHYPKL</sequence>
<organism evidence="1 2">
    <name type="scientific">Caerostris extrusa</name>
    <name type="common">Bark spider</name>
    <name type="synonym">Caerostris bankana</name>
    <dbReference type="NCBI Taxonomy" id="172846"/>
    <lineage>
        <taxon>Eukaryota</taxon>
        <taxon>Metazoa</taxon>
        <taxon>Ecdysozoa</taxon>
        <taxon>Arthropoda</taxon>
        <taxon>Chelicerata</taxon>
        <taxon>Arachnida</taxon>
        <taxon>Araneae</taxon>
        <taxon>Araneomorphae</taxon>
        <taxon>Entelegynae</taxon>
        <taxon>Araneoidea</taxon>
        <taxon>Araneidae</taxon>
        <taxon>Caerostris</taxon>
    </lineage>
</organism>